<proteinExistence type="predicted"/>
<accession>A0ABD2WTJ8</accession>
<dbReference type="EMBL" id="JBJJXI010000071">
    <property type="protein sequence ID" value="KAL3396399.1"/>
    <property type="molecule type" value="Genomic_DNA"/>
</dbReference>
<dbReference type="AlphaFoldDB" id="A0ABD2WTJ8"/>
<gene>
    <name evidence="1" type="ORF">TKK_009576</name>
</gene>
<reference evidence="1 2" key="1">
    <citation type="journal article" date="2024" name="bioRxiv">
        <title>A reference genome for Trichogramma kaykai: A tiny desert-dwelling parasitoid wasp with competing sex-ratio distorters.</title>
        <authorList>
            <person name="Culotta J."/>
            <person name="Lindsey A.R."/>
        </authorList>
    </citation>
    <scope>NUCLEOTIDE SEQUENCE [LARGE SCALE GENOMIC DNA]</scope>
    <source>
        <strain evidence="1 2">KSX58</strain>
    </source>
</reference>
<protein>
    <submittedName>
        <fullName evidence="1">Uncharacterized protein</fullName>
    </submittedName>
</protein>
<organism evidence="1 2">
    <name type="scientific">Trichogramma kaykai</name>
    <dbReference type="NCBI Taxonomy" id="54128"/>
    <lineage>
        <taxon>Eukaryota</taxon>
        <taxon>Metazoa</taxon>
        <taxon>Ecdysozoa</taxon>
        <taxon>Arthropoda</taxon>
        <taxon>Hexapoda</taxon>
        <taxon>Insecta</taxon>
        <taxon>Pterygota</taxon>
        <taxon>Neoptera</taxon>
        <taxon>Endopterygota</taxon>
        <taxon>Hymenoptera</taxon>
        <taxon>Apocrita</taxon>
        <taxon>Proctotrupomorpha</taxon>
        <taxon>Chalcidoidea</taxon>
        <taxon>Trichogrammatidae</taxon>
        <taxon>Trichogramma</taxon>
    </lineage>
</organism>
<name>A0ABD2WTJ8_9HYME</name>
<comment type="caution">
    <text evidence="1">The sequence shown here is derived from an EMBL/GenBank/DDBJ whole genome shotgun (WGS) entry which is preliminary data.</text>
</comment>
<keyword evidence="2" id="KW-1185">Reference proteome</keyword>
<evidence type="ECO:0000313" key="1">
    <source>
        <dbReference type="EMBL" id="KAL3396399.1"/>
    </source>
</evidence>
<evidence type="ECO:0000313" key="2">
    <source>
        <dbReference type="Proteomes" id="UP001627154"/>
    </source>
</evidence>
<sequence length="169" mass="19045">MVNEDANCSKSKREKNTGAYAEFISNFNFENPIEWVTITGYDGVVYQVSKKREDGRTMIVTLGPDGEPLLHVVTITEQEKEKSETMLTPDNEDYKVVGRMGVHEIVAPQVIQGDKGENDNQIEAQVILADEPSSEGIRRVLFKRLNGEFMLSEVDEEQYAALELDKQTS</sequence>
<dbReference type="Proteomes" id="UP001627154">
    <property type="component" value="Unassembled WGS sequence"/>
</dbReference>